<dbReference type="InterPro" id="IPR050204">
    <property type="entry name" value="AraC_XylS_family_regulators"/>
</dbReference>
<keyword evidence="1" id="KW-0805">Transcription regulation</keyword>
<dbReference type="AlphaFoldDB" id="A0A8J3ZFP7"/>
<dbReference type="SUPFAM" id="SSF46689">
    <property type="entry name" value="Homeodomain-like"/>
    <property type="match status" value="1"/>
</dbReference>
<evidence type="ECO:0000256" key="1">
    <source>
        <dbReference type="ARBA" id="ARBA00023015"/>
    </source>
</evidence>
<keyword evidence="3" id="KW-0804">Transcription</keyword>
<dbReference type="InterPro" id="IPR018060">
    <property type="entry name" value="HTH_AraC"/>
</dbReference>
<dbReference type="SMART" id="SM00342">
    <property type="entry name" value="HTH_ARAC"/>
    <property type="match status" value="1"/>
</dbReference>
<dbReference type="GO" id="GO:0003700">
    <property type="term" value="F:DNA-binding transcription factor activity"/>
    <property type="evidence" value="ECO:0007669"/>
    <property type="project" value="InterPro"/>
</dbReference>
<dbReference type="InterPro" id="IPR009057">
    <property type="entry name" value="Homeodomain-like_sf"/>
</dbReference>
<dbReference type="PROSITE" id="PS01124">
    <property type="entry name" value="HTH_ARAC_FAMILY_2"/>
    <property type="match status" value="1"/>
</dbReference>
<feature type="domain" description="HTH araC/xylS-type" evidence="4">
    <location>
        <begin position="171"/>
        <end position="269"/>
    </location>
</feature>
<dbReference type="GO" id="GO:0043565">
    <property type="term" value="F:sequence-specific DNA binding"/>
    <property type="evidence" value="ECO:0007669"/>
    <property type="project" value="InterPro"/>
</dbReference>
<protein>
    <submittedName>
        <fullName evidence="5">AraC family transcriptional regulator</fullName>
    </submittedName>
</protein>
<dbReference type="PANTHER" id="PTHR46796:SF2">
    <property type="entry name" value="TRANSCRIPTIONAL REGULATORY PROTEIN"/>
    <property type="match status" value="1"/>
</dbReference>
<evidence type="ECO:0000313" key="5">
    <source>
        <dbReference type="EMBL" id="GIJ60741.1"/>
    </source>
</evidence>
<name>A0A8J3ZFP7_9ACTN</name>
<organism evidence="5 6">
    <name type="scientific">Virgisporangium aurantiacum</name>
    <dbReference type="NCBI Taxonomy" id="175570"/>
    <lineage>
        <taxon>Bacteria</taxon>
        <taxon>Bacillati</taxon>
        <taxon>Actinomycetota</taxon>
        <taxon>Actinomycetes</taxon>
        <taxon>Micromonosporales</taxon>
        <taxon>Micromonosporaceae</taxon>
        <taxon>Virgisporangium</taxon>
    </lineage>
</organism>
<comment type="caution">
    <text evidence="5">The sequence shown here is derived from an EMBL/GenBank/DDBJ whole genome shotgun (WGS) entry which is preliminary data.</text>
</comment>
<accession>A0A8J3ZFP7</accession>
<sequence length="272" mass="29481">MRLAARPGLAVSAVTCGQHHTGWSPPEAGSDYRVVLVRRGRFRRRVHGRVADLDPTVGFLALPGDEEHFAHPAGGDVCTAISLRPPVWSVLTGDADPTGRPVYIDARVDLAHRRLLRAASTGDVDFAVVEHLVTLLAGTVLPGTPLDRAQDRAARDRAARDRAARDRLLVDRAREAIRADDPAAGGLLPLAALLDVSPFRLSRAFSRHLGVSLTRYRNRVRVERALDRLEAGAADLAALAADLGFADQAHLCRTMRDQLGHPPSAVRRLLDT</sequence>
<evidence type="ECO:0000256" key="3">
    <source>
        <dbReference type="ARBA" id="ARBA00023163"/>
    </source>
</evidence>
<evidence type="ECO:0000313" key="6">
    <source>
        <dbReference type="Proteomes" id="UP000612585"/>
    </source>
</evidence>
<dbReference type="EMBL" id="BOPG01000058">
    <property type="protein sequence ID" value="GIJ60741.1"/>
    <property type="molecule type" value="Genomic_DNA"/>
</dbReference>
<evidence type="ECO:0000256" key="2">
    <source>
        <dbReference type="ARBA" id="ARBA00023125"/>
    </source>
</evidence>
<dbReference type="Gene3D" id="1.10.10.60">
    <property type="entry name" value="Homeodomain-like"/>
    <property type="match status" value="1"/>
</dbReference>
<gene>
    <name evidence="5" type="ORF">Vau01_082570</name>
</gene>
<evidence type="ECO:0000259" key="4">
    <source>
        <dbReference type="PROSITE" id="PS01124"/>
    </source>
</evidence>
<keyword evidence="6" id="KW-1185">Reference proteome</keyword>
<proteinExistence type="predicted"/>
<dbReference type="PANTHER" id="PTHR46796">
    <property type="entry name" value="HTH-TYPE TRANSCRIPTIONAL ACTIVATOR RHAS-RELATED"/>
    <property type="match status" value="1"/>
</dbReference>
<reference evidence="5" key="1">
    <citation type="submission" date="2021-01" db="EMBL/GenBank/DDBJ databases">
        <title>Whole genome shotgun sequence of Virgisporangium aurantiacum NBRC 16421.</title>
        <authorList>
            <person name="Komaki H."/>
            <person name="Tamura T."/>
        </authorList>
    </citation>
    <scope>NUCLEOTIDE SEQUENCE</scope>
    <source>
        <strain evidence="5">NBRC 16421</strain>
    </source>
</reference>
<dbReference type="Proteomes" id="UP000612585">
    <property type="component" value="Unassembled WGS sequence"/>
</dbReference>
<dbReference type="Pfam" id="PF12833">
    <property type="entry name" value="HTH_18"/>
    <property type="match status" value="1"/>
</dbReference>
<keyword evidence="2" id="KW-0238">DNA-binding</keyword>